<feature type="region of interest" description="Disordered" evidence="1">
    <location>
        <begin position="24"/>
        <end position="79"/>
    </location>
</feature>
<evidence type="ECO:0000313" key="3">
    <source>
        <dbReference type="Proteomes" id="UP000000768"/>
    </source>
</evidence>
<keyword evidence="3" id="KW-1185">Reference proteome</keyword>
<feature type="compositionally biased region" description="Gly residues" evidence="1">
    <location>
        <begin position="43"/>
        <end position="52"/>
    </location>
</feature>
<protein>
    <submittedName>
        <fullName evidence="2">Uncharacterized protein</fullName>
    </submittedName>
</protein>
<dbReference type="InParanoid" id="A0A1Z5R6M4"/>
<sequence>MQRDTQSPYIGDGEECCGICVAPTRNGAARKGGFEEEEEEGDGGNGWSGGCGQRSDKTGLPHGRPTAGRLDDERRRAPRRLGFSKQSSCVCCWGRQVMGQTLLLCTTQIVKCVLCLGWVYGDRLRP</sequence>
<dbReference type="AlphaFoldDB" id="A0A1Z5R6M4"/>
<reference evidence="2 3" key="1">
    <citation type="journal article" date="2009" name="Nature">
        <title>The Sorghum bicolor genome and the diversification of grasses.</title>
        <authorList>
            <person name="Paterson A.H."/>
            <person name="Bowers J.E."/>
            <person name="Bruggmann R."/>
            <person name="Dubchak I."/>
            <person name="Grimwood J."/>
            <person name="Gundlach H."/>
            <person name="Haberer G."/>
            <person name="Hellsten U."/>
            <person name="Mitros T."/>
            <person name="Poliakov A."/>
            <person name="Schmutz J."/>
            <person name="Spannagl M."/>
            <person name="Tang H."/>
            <person name="Wang X."/>
            <person name="Wicker T."/>
            <person name="Bharti A.K."/>
            <person name="Chapman J."/>
            <person name="Feltus F.A."/>
            <person name="Gowik U."/>
            <person name="Grigoriev I.V."/>
            <person name="Lyons E."/>
            <person name="Maher C.A."/>
            <person name="Martis M."/>
            <person name="Narechania A."/>
            <person name="Otillar R.P."/>
            <person name="Penning B.W."/>
            <person name="Salamov A.A."/>
            <person name="Wang Y."/>
            <person name="Zhang L."/>
            <person name="Carpita N.C."/>
            <person name="Freeling M."/>
            <person name="Gingle A.R."/>
            <person name="Hash C.T."/>
            <person name="Keller B."/>
            <person name="Klein P."/>
            <person name="Kresovich S."/>
            <person name="McCann M.C."/>
            <person name="Ming R."/>
            <person name="Peterson D.G."/>
            <person name="Mehboob-ur-Rahman"/>
            <person name="Ware D."/>
            <person name="Westhoff P."/>
            <person name="Mayer K.F."/>
            <person name="Messing J."/>
            <person name="Rokhsar D.S."/>
        </authorList>
    </citation>
    <scope>NUCLEOTIDE SEQUENCE [LARGE SCALE GENOMIC DNA]</scope>
    <source>
        <strain evidence="3">cv. BTx623</strain>
    </source>
</reference>
<dbReference type="EMBL" id="CM000767">
    <property type="protein sequence ID" value="OQU79095.1"/>
    <property type="molecule type" value="Genomic_DNA"/>
</dbReference>
<organism evidence="2 3">
    <name type="scientific">Sorghum bicolor</name>
    <name type="common">Sorghum</name>
    <name type="synonym">Sorghum vulgare</name>
    <dbReference type="NCBI Taxonomy" id="4558"/>
    <lineage>
        <taxon>Eukaryota</taxon>
        <taxon>Viridiplantae</taxon>
        <taxon>Streptophyta</taxon>
        <taxon>Embryophyta</taxon>
        <taxon>Tracheophyta</taxon>
        <taxon>Spermatophyta</taxon>
        <taxon>Magnoliopsida</taxon>
        <taxon>Liliopsida</taxon>
        <taxon>Poales</taxon>
        <taxon>Poaceae</taxon>
        <taxon>PACMAD clade</taxon>
        <taxon>Panicoideae</taxon>
        <taxon>Andropogonodae</taxon>
        <taxon>Andropogoneae</taxon>
        <taxon>Sorghinae</taxon>
        <taxon>Sorghum</taxon>
    </lineage>
</organism>
<dbReference type="Gramene" id="OQU79095">
    <property type="protein sequence ID" value="OQU79095"/>
    <property type="gene ID" value="SORBI_3008G094650"/>
</dbReference>
<evidence type="ECO:0000256" key="1">
    <source>
        <dbReference type="SAM" id="MobiDB-lite"/>
    </source>
</evidence>
<gene>
    <name evidence="2" type="ORF">SORBI_3008G094650</name>
</gene>
<name>A0A1Z5R6M4_SORBI</name>
<evidence type="ECO:0000313" key="2">
    <source>
        <dbReference type="EMBL" id="OQU79095.1"/>
    </source>
</evidence>
<proteinExistence type="predicted"/>
<dbReference type="Proteomes" id="UP000000768">
    <property type="component" value="Chromosome 8"/>
</dbReference>
<reference evidence="3" key="2">
    <citation type="journal article" date="2018" name="Plant J.">
        <title>The Sorghum bicolor reference genome: improved assembly, gene annotations, a transcriptome atlas, and signatures of genome organization.</title>
        <authorList>
            <person name="McCormick R.F."/>
            <person name="Truong S.K."/>
            <person name="Sreedasyam A."/>
            <person name="Jenkins J."/>
            <person name="Shu S."/>
            <person name="Sims D."/>
            <person name="Kennedy M."/>
            <person name="Amirebrahimi M."/>
            <person name="Weers B.D."/>
            <person name="McKinley B."/>
            <person name="Mattison A."/>
            <person name="Morishige D.T."/>
            <person name="Grimwood J."/>
            <person name="Schmutz J."/>
            <person name="Mullet J.E."/>
        </authorList>
    </citation>
    <scope>NUCLEOTIDE SEQUENCE [LARGE SCALE GENOMIC DNA]</scope>
    <source>
        <strain evidence="3">cv. BTx623</strain>
    </source>
</reference>
<accession>A0A1Z5R6M4</accession>